<dbReference type="AlphaFoldDB" id="E9S999"/>
<dbReference type="RefSeq" id="WP_002847594.1">
    <property type="nucleotide sequence ID" value="NZ_ADKM02000040.1"/>
</dbReference>
<proteinExistence type="predicted"/>
<gene>
    <name evidence="2" type="ORF">CUS_6211</name>
</gene>
<evidence type="ECO:0000256" key="1">
    <source>
        <dbReference type="SAM" id="Phobius"/>
    </source>
</evidence>
<sequence length="61" mass="6841">MDPKEEIIVGSALMLFSSVIKNKQLAGTFALSAALLFLHSSIQDVQNERKLRRRLIETKAL</sequence>
<comment type="caution">
    <text evidence="2">The sequence shown here is derived from an EMBL/GenBank/DDBJ whole genome shotgun (WGS) entry which is preliminary data.</text>
</comment>
<protein>
    <submittedName>
        <fullName evidence="2">Uncharacterized protein</fullName>
    </submittedName>
</protein>
<organism evidence="2 3">
    <name type="scientific">Ruminococcus albus 8</name>
    <dbReference type="NCBI Taxonomy" id="246199"/>
    <lineage>
        <taxon>Bacteria</taxon>
        <taxon>Bacillati</taxon>
        <taxon>Bacillota</taxon>
        <taxon>Clostridia</taxon>
        <taxon>Eubacteriales</taxon>
        <taxon>Oscillospiraceae</taxon>
        <taxon>Ruminococcus</taxon>
    </lineage>
</organism>
<keyword evidence="3" id="KW-1185">Reference proteome</keyword>
<dbReference type="Proteomes" id="UP000004259">
    <property type="component" value="Unassembled WGS sequence"/>
</dbReference>
<evidence type="ECO:0000313" key="3">
    <source>
        <dbReference type="Proteomes" id="UP000004259"/>
    </source>
</evidence>
<name>E9S999_RUMAL</name>
<keyword evidence="1" id="KW-0812">Transmembrane</keyword>
<feature type="transmembrane region" description="Helical" evidence="1">
    <location>
        <begin position="24"/>
        <end position="42"/>
    </location>
</feature>
<dbReference type="EMBL" id="ADKM02000040">
    <property type="protein sequence ID" value="EGC04097.1"/>
    <property type="molecule type" value="Genomic_DNA"/>
</dbReference>
<accession>E9S999</accession>
<keyword evidence="1" id="KW-1133">Transmembrane helix</keyword>
<keyword evidence="1" id="KW-0472">Membrane</keyword>
<evidence type="ECO:0000313" key="2">
    <source>
        <dbReference type="EMBL" id="EGC04097.1"/>
    </source>
</evidence>
<reference evidence="2 3" key="1">
    <citation type="submission" date="2011-02" db="EMBL/GenBank/DDBJ databases">
        <authorList>
            <person name="Nelson K.E."/>
            <person name="Sutton G."/>
            <person name="Torralba M."/>
            <person name="Durkin S."/>
            <person name="Harkins D."/>
            <person name="Montgomery R."/>
            <person name="Ziemer C."/>
            <person name="Klaassens E."/>
            <person name="Ocuiv P."/>
            <person name="Morrison M."/>
        </authorList>
    </citation>
    <scope>NUCLEOTIDE SEQUENCE [LARGE SCALE GENOMIC DNA]</scope>
    <source>
        <strain evidence="2 3">8</strain>
    </source>
</reference>